<evidence type="ECO:0000256" key="1">
    <source>
        <dbReference type="ARBA" id="ARBA00022722"/>
    </source>
</evidence>
<dbReference type="RefSeq" id="WP_283871410.1">
    <property type="nucleotide sequence ID" value="NZ_CP126101.1"/>
</dbReference>
<dbReference type="NCBIfam" id="NF040973">
    <property type="entry name" value="restrict_Sau3AI"/>
    <property type="match status" value="1"/>
</dbReference>
<dbReference type="SMART" id="SM00927">
    <property type="entry name" value="MutH"/>
    <property type="match status" value="1"/>
</dbReference>
<evidence type="ECO:0000313" key="5">
    <source>
        <dbReference type="EMBL" id="WHY53033.1"/>
    </source>
</evidence>
<evidence type="ECO:0000256" key="2">
    <source>
        <dbReference type="ARBA" id="ARBA00022759"/>
    </source>
</evidence>
<dbReference type="EMBL" id="CP126101">
    <property type="protein sequence ID" value="WHY53033.1"/>
    <property type="molecule type" value="Genomic_DNA"/>
</dbReference>
<dbReference type="InterPro" id="IPR011337">
    <property type="entry name" value="DNA_rep_MutH/RE_typeII_Sau3AI"/>
</dbReference>
<dbReference type="CDD" id="cd22355">
    <property type="entry name" value="Sau3AI_C"/>
    <property type="match status" value="1"/>
</dbReference>
<evidence type="ECO:0000259" key="4">
    <source>
        <dbReference type="SMART" id="SM00927"/>
    </source>
</evidence>
<evidence type="ECO:0000256" key="3">
    <source>
        <dbReference type="ARBA" id="ARBA00022801"/>
    </source>
</evidence>
<dbReference type="GO" id="GO:0004519">
    <property type="term" value="F:endonuclease activity"/>
    <property type="evidence" value="ECO:0007669"/>
    <property type="project" value="UniProtKB-KW"/>
</dbReference>
<keyword evidence="1" id="KW-0540">Nuclease</keyword>
<dbReference type="Pfam" id="PF02976">
    <property type="entry name" value="MutH"/>
    <property type="match status" value="2"/>
</dbReference>
<protein>
    <submittedName>
        <fullName evidence="5">Sau3AI family type II restriction endonuclease</fullName>
    </submittedName>
</protein>
<dbReference type="SUPFAM" id="SSF52980">
    <property type="entry name" value="Restriction endonuclease-like"/>
    <property type="match status" value="2"/>
</dbReference>
<name>A0AAX3WYQ7_9BACI</name>
<gene>
    <name evidence="5" type="ORF">QNH24_07255</name>
</gene>
<organism evidence="5 6">
    <name type="scientific">Lysinibacillus pakistanensis</name>
    <dbReference type="NCBI Taxonomy" id="759811"/>
    <lineage>
        <taxon>Bacteria</taxon>
        <taxon>Bacillati</taxon>
        <taxon>Bacillota</taxon>
        <taxon>Bacilli</taxon>
        <taxon>Bacillales</taxon>
        <taxon>Bacillaceae</taxon>
        <taxon>Lysinibacillus</taxon>
    </lineage>
</organism>
<sequence>MMYKNEKQLLDKAREAIGKTFNEIDLHDRLSKGQKGGFGHIIEESHFGYEINSNAEPDFKDLGIELKVTPFKKNKNGTLSAKERLVLNIINYMEEVHTEFETSSFWKKNRKLLLMFYEWKSEIERKNFKIIETTLYDYPEEDLIIIKKDWEYIVSKIHAGEAHLLSEGDTQYLGACTKGANKSSVRQQPCSEIMAPQRAYSLKQSYMTSIVREVITDEKLTYFASANELREKTINELLHERFAPYLGMTQRQMAEQLDVPFNPGNKAFIAKLISSLLGVKGTRLDNIAEFAKANIQFKTIRLKENGIPKEHMSFVNIDFKEIVKEDWEESYIRNYFLETQLLFVVFQFKEEELIFKGIKLWHMPMDTIETKLYEYWNAIRSVVNEGVQFQKTKRGLKNNLPDSKFNGVLHVRPKGRNAADRTELPDGQWITKQCYWLNDIYISQILKEMG</sequence>
<dbReference type="InterPro" id="IPR011335">
    <property type="entry name" value="Restrct_endonuc-II-like"/>
</dbReference>
<proteinExistence type="predicted"/>
<dbReference type="GO" id="GO:0016787">
    <property type="term" value="F:hydrolase activity"/>
    <property type="evidence" value="ECO:0007669"/>
    <property type="project" value="UniProtKB-KW"/>
</dbReference>
<feature type="domain" description="DNA mismatch repair MutH/Type II restriction enzyme Sau3AI" evidence="4">
    <location>
        <begin position="49"/>
        <end position="149"/>
    </location>
</feature>
<evidence type="ECO:0000313" key="6">
    <source>
        <dbReference type="Proteomes" id="UP001178322"/>
    </source>
</evidence>
<reference evidence="5" key="1">
    <citation type="submission" date="2023-05" db="EMBL/GenBank/DDBJ databases">
        <title>Comparative genomics of Bacillaceae isolates and their secondary metabolite potential.</title>
        <authorList>
            <person name="Song L."/>
            <person name="Nielsen L.J."/>
            <person name="Mohite O."/>
            <person name="Xu X."/>
            <person name="Weber T."/>
            <person name="Kovacs A.T."/>
        </authorList>
    </citation>
    <scope>NUCLEOTIDE SEQUENCE</scope>
    <source>
        <strain evidence="5">LY1</strain>
    </source>
</reference>
<dbReference type="Proteomes" id="UP001178322">
    <property type="component" value="Chromosome"/>
</dbReference>
<accession>A0AAX3WYQ7</accession>
<keyword evidence="3" id="KW-0378">Hydrolase</keyword>
<dbReference type="CDD" id="cd22356">
    <property type="entry name" value="Sau3AI_N-like"/>
    <property type="match status" value="1"/>
</dbReference>
<dbReference type="AlphaFoldDB" id="A0AAX3WYQ7"/>
<keyword evidence="2 5" id="KW-0255">Endonuclease</keyword>
<dbReference type="InterPro" id="IPR037057">
    <property type="entry name" value="DNA_rep_MutH/T2_RE_sf"/>
</dbReference>
<dbReference type="Gene3D" id="3.40.600.10">
    <property type="entry name" value="DNA mismatch repair MutH/Restriction endonuclease, type II"/>
    <property type="match status" value="2"/>
</dbReference>
<dbReference type="GO" id="GO:0003677">
    <property type="term" value="F:DNA binding"/>
    <property type="evidence" value="ECO:0007669"/>
    <property type="project" value="InterPro"/>
</dbReference>